<evidence type="ECO:0000313" key="3">
    <source>
        <dbReference type="Proteomes" id="UP000240739"/>
    </source>
</evidence>
<proteinExistence type="predicted"/>
<dbReference type="InterPro" id="IPR015943">
    <property type="entry name" value="WD40/YVTN_repeat-like_dom_sf"/>
</dbReference>
<dbReference type="SUPFAM" id="SSF110296">
    <property type="entry name" value="Oligoxyloglucan reducing end-specific cellobiohydrolase"/>
    <property type="match status" value="2"/>
</dbReference>
<dbReference type="Gene3D" id="2.60.40.2700">
    <property type="match status" value="3"/>
</dbReference>
<name>A0A2T4UFN8_9ACTN</name>
<accession>A0A2T4UFN8</accession>
<dbReference type="PANTHER" id="PTHR43739">
    <property type="entry name" value="XYLOGLUCANASE (EUROFUNG)"/>
    <property type="match status" value="1"/>
</dbReference>
<dbReference type="GO" id="GO:0010411">
    <property type="term" value="P:xyloglucan metabolic process"/>
    <property type="evidence" value="ECO:0007669"/>
    <property type="project" value="TreeGrafter"/>
</dbReference>
<organism evidence="2 3">
    <name type="scientific">Paraconexibacter algicola</name>
    <dbReference type="NCBI Taxonomy" id="2133960"/>
    <lineage>
        <taxon>Bacteria</taxon>
        <taxon>Bacillati</taxon>
        <taxon>Actinomycetota</taxon>
        <taxon>Thermoleophilia</taxon>
        <taxon>Solirubrobacterales</taxon>
        <taxon>Paraconexibacteraceae</taxon>
        <taxon>Paraconexibacter</taxon>
    </lineage>
</organism>
<dbReference type="Proteomes" id="UP000240739">
    <property type="component" value="Unassembled WGS sequence"/>
</dbReference>
<reference evidence="2 3" key="1">
    <citation type="submission" date="2018-03" db="EMBL/GenBank/DDBJ databases">
        <title>Aquarubrobacter algicola gen. nov., sp. nov., a novel actinobacterium isolated from shallow eutrophic lake during the end of cyanobacterial harmful algal blooms.</title>
        <authorList>
            <person name="Chun S.J."/>
        </authorList>
    </citation>
    <scope>NUCLEOTIDE SEQUENCE [LARGE SCALE GENOMIC DNA]</scope>
    <source>
        <strain evidence="2 3">Seoho-28</strain>
    </source>
</reference>
<dbReference type="PANTHER" id="PTHR43739:SF5">
    <property type="entry name" value="EXO-ALPHA-SIALIDASE"/>
    <property type="match status" value="1"/>
</dbReference>
<gene>
    <name evidence="2" type="ORF">C7Y72_16665</name>
</gene>
<keyword evidence="1" id="KW-0732">Signal</keyword>
<feature type="signal peptide" evidence="1">
    <location>
        <begin position="1"/>
        <end position="18"/>
    </location>
</feature>
<keyword evidence="3" id="KW-1185">Reference proteome</keyword>
<evidence type="ECO:0000256" key="1">
    <source>
        <dbReference type="SAM" id="SignalP"/>
    </source>
</evidence>
<dbReference type="InterPro" id="IPR052025">
    <property type="entry name" value="Xyloglucanase_GH74"/>
</dbReference>
<dbReference type="EMBL" id="PYYB01000002">
    <property type="protein sequence ID" value="PTL56581.1"/>
    <property type="molecule type" value="Genomic_DNA"/>
</dbReference>
<dbReference type="AlphaFoldDB" id="A0A2T4UFN8"/>
<protein>
    <recommendedName>
        <fullName evidence="4">Photosynthesis system II assembly factor Ycf48/Hcf136-like domain-containing protein</fullName>
    </recommendedName>
</protein>
<comment type="caution">
    <text evidence="2">The sequence shown here is derived from an EMBL/GenBank/DDBJ whole genome shotgun (WGS) entry which is preliminary data.</text>
</comment>
<evidence type="ECO:0000313" key="2">
    <source>
        <dbReference type="EMBL" id="PTL56581.1"/>
    </source>
</evidence>
<dbReference type="CDD" id="cd15482">
    <property type="entry name" value="Sialidase_non-viral"/>
    <property type="match status" value="1"/>
</dbReference>
<feature type="chain" id="PRO_5015506238" description="Photosynthesis system II assembly factor Ycf48/Hcf136-like domain-containing protein" evidence="1">
    <location>
        <begin position="19"/>
        <end position="800"/>
    </location>
</feature>
<sequence>MASIAVGCALGAAPAAHAGLSTWSSLPGSEGRWVREYATGSPASTIYAALEGGAGVLRSTNSGISWSSFEAGLPGGDARNVRAVVASGSDVLIGTGVGVFRSQSGGAWQPLGQGEESDPKTLNRSVQALLNAGGTLLAGTFAGGVFRSTDGGATWIRPAAGNGMPAGETVWSLTSFGPLVLAATSSGVYRSSDSGASWSPASDGLPFSPILRVFGDDANPNIYYAGTAGSGMYRTINAGVTWQPVNEGLGPSTIRDFTTVFNPGKNETRFYAATPDGAWAGRTESGPLPGKVRWRKVTQTGLGANTIFWGLSNFLSTPGTLLAGTQSNGAYSLTFQPPVNVTTPPAPTGTLQVGKTLTASPGAWSGTPTIDFTYRWKRCTAAGDTATCSFIAGAEEAAYVLVAADQGRFLRVEVTATNDFPTFDLVRELSAATAVVAANPGTLPGANQQSAPTITGPQFPAPGDTLTATGAAFNPAASSGVSYRWERCPDTSGTGCVERTGVTGAAYVLTEDDVEQRLRVTAIGANSAGSAATQPSGFSNEIFPRQAQNLELPVVLGQPVTGETLVGAVGTWASPRTTYARSWQRCDADGGSCQTLGGVTGATYAVTAADVGSRLRLVVVADTNGPNKIPAAVAVASAPSALVTAPAVAGTPGAGVPVGGTPGSGTPGGGAPADASAPVLGAIAAPRTAITPKRSAALVLRSSEAGTARLRVERVLAGRRAGARCVRATARNRRARRCDRFVLVGTLSRPVVSGTTTVRLTRKVGSRTLAPGRYRVRVTVRDAAGNVSAVRDVRVRVARR</sequence>
<dbReference type="Gene3D" id="2.130.10.10">
    <property type="entry name" value="YVTN repeat-like/Quinoprotein amine dehydrogenase"/>
    <property type="match status" value="2"/>
</dbReference>
<evidence type="ECO:0008006" key="4">
    <source>
        <dbReference type="Google" id="ProtNLM"/>
    </source>
</evidence>